<dbReference type="Proteomes" id="UP001228049">
    <property type="component" value="Unassembled WGS sequence"/>
</dbReference>
<dbReference type="SUPFAM" id="SSF52540">
    <property type="entry name" value="P-loop containing nucleoside triphosphate hydrolases"/>
    <property type="match status" value="1"/>
</dbReference>
<evidence type="ECO:0000259" key="2">
    <source>
        <dbReference type="Pfam" id="PF01926"/>
    </source>
</evidence>
<evidence type="ECO:0000256" key="1">
    <source>
        <dbReference type="SAM" id="MobiDB-lite"/>
    </source>
</evidence>
<dbReference type="PANTHER" id="PTHR46406">
    <property type="entry name" value="NITRIC OXIDE-ASSOCIATED PROTEIN 1"/>
    <property type="match status" value="1"/>
</dbReference>
<organism evidence="3 4">
    <name type="scientific">Dissostichus eleginoides</name>
    <name type="common">Patagonian toothfish</name>
    <name type="synonym">Dissostichus amissus</name>
    <dbReference type="NCBI Taxonomy" id="100907"/>
    <lineage>
        <taxon>Eukaryota</taxon>
        <taxon>Metazoa</taxon>
        <taxon>Chordata</taxon>
        <taxon>Craniata</taxon>
        <taxon>Vertebrata</taxon>
        <taxon>Euteleostomi</taxon>
        <taxon>Actinopterygii</taxon>
        <taxon>Neopterygii</taxon>
        <taxon>Teleostei</taxon>
        <taxon>Neoteleostei</taxon>
        <taxon>Acanthomorphata</taxon>
        <taxon>Eupercaria</taxon>
        <taxon>Perciformes</taxon>
        <taxon>Notothenioidei</taxon>
        <taxon>Nototheniidae</taxon>
        <taxon>Dissostichus</taxon>
    </lineage>
</organism>
<dbReference type="AlphaFoldDB" id="A0AAD9FF24"/>
<feature type="compositionally biased region" description="Pro residues" evidence="1">
    <location>
        <begin position="31"/>
        <end position="44"/>
    </location>
</feature>
<sequence>MLKLLGVLREETFVFVDFTDAEPEGEKDLLPTPPTPPPSAAPPPQRLRALELQLHALGGGAFLRGGGASLQGAELLFQDVEFPGGDSAVSLKKQKKKKSGGGVHKVVGAPDASEPISDVSCSGCGALLHCSVAGAPGYLPGNKFKELRLEGGLGGAVCQRCHLLTHHNQALQVELSAEGYAAVVKRLRPLQGLLLLVVDLLDLPDSLPSDLISMVGDNKQIVVDLLPGDAPNYLQRIRRQLEAYCAVAGLQVSEVQLISAKTGFGIEQLISRLQRTWSYRGDVYLVGSSNAGKSSLFNALLQSDYCKSRAADRLQRATVSPWPGPLWTC</sequence>
<evidence type="ECO:0000313" key="4">
    <source>
        <dbReference type="Proteomes" id="UP001228049"/>
    </source>
</evidence>
<feature type="domain" description="G" evidence="2">
    <location>
        <begin position="283"/>
        <end position="312"/>
    </location>
</feature>
<dbReference type="PANTHER" id="PTHR46406:SF1">
    <property type="entry name" value="NITRIC OXIDE-ASSOCIATED PROTEIN 1"/>
    <property type="match status" value="1"/>
</dbReference>
<reference evidence="3" key="1">
    <citation type="submission" date="2023-04" db="EMBL/GenBank/DDBJ databases">
        <title>Chromosome-level genome of Chaenocephalus aceratus.</title>
        <authorList>
            <person name="Park H."/>
        </authorList>
    </citation>
    <scope>NUCLEOTIDE SEQUENCE</scope>
    <source>
        <strain evidence="3">DE</strain>
        <tissue evidence="3">Muscle</tissue>
    </source>
</reference>
<protein>
    <submittedName>
        <fullName evidence="3">Nitric oxide-associated protein 1</fullName>
    </submittedName>
</protein>
<dbReference type="CDD" id="cd01855">
    <property type="entry name" value="YqeH"/>
    <property type="match status" value="1"/>
</dbReference>
<dbReference type="Pfam" id="PF01926">
    <property type="entry name" value="MMR_HSR1"/>
    <property type="match status" value="1"/>
</dbReference>
<feature type="region of interest" description="Disordered" evidence="1">
    <location>
        <begin position="24"/>
        <end position="44"/>
    </location>
</feature>
<dbReference type="GO" id="GO:0005525">
    <property type="term" value="F:GTP binding"/>
    <property type="evidence" value="ECO:0007669"/>
    <property type="project" value="InterPro"/>
</dbReference>
<gene>
    <name evidence="3" type="ORF">KUDE01_010822</name>
</gene>
<evidence type="ECO:0000313" key="3">
    <source>
        <dbReference type="EMBL" id="KAK1903633.1"/>
    </source>
</evidence>
<keyword evidence="4" id="KW-1185">Reference proteome</keyword>
<proteinExistence type="predicted"/>
<accession>A0AAD9FF24</accession>
<dbReference type="Gene3D" id="3.40.50.300">
    <property type="entry name" value="P-loop containing nucleotide triphosphate hydrolases"/>
    <property type="match status" value="1"/>
</dbReference>
<dbReference type="EMBL" id="JASDAP010000004">
    <property type="protein sequence ID" value="KAK1903633.1"/>
    <property type="molecule type" value="Genomic_DNA"/>
</dbReference>
<dbReference type="InterPro" id="IPR027417">
    <property type="entry name" value="P-loop_NTPase"/>
</dbReference>
<comment type="caution">
    <text evidence="3">The sequence shown here is derived from an EMBL/GenBank/DDBJ whole genome shotgun (WGS) entry which is preliminary data.</text>
</comment>
<name>A0AAD9FF24_DISEL</name>
<dbReference type="InterPro" id="IPR006073">
    <property type="entry name" value="GTP-bd"/>
</dbReference>
<dbReference type="InterPro" id="IPR052807">
    <property type="entry name" value="Mito_transl_resp_regulator"/>
</dbReference>